<dbReference type="GO" id="GO:0003677">
    <property type="term" value="F:DNA binding"/>
    <property type="evidence" value="ECO:0007669"/>
    <property type="project" value="UniProtKB-KW"/>
</dbReference>
<gene>
    <name evidence="6" type="primary">gcvA_9</name>
    <name evidence="6" type="ORF">TRL7639_02761</name>
</gene>
<comment type="similarity">
    <text evidence="1">Belongs to the LysR transcriptional regulatory family.</text>
</comment>
<dbReference type="PANTHER" id="PTHR30537">
    <property type="entry name" value="HTH-TYPE TRANSCRIPTIONAL REGULATOR"/>
    <property type="match status" value="1"/>
</dbReference>
<evidence type="ECO:0000256" key="2">
    <source>
        <dbReference type="ARBA" id="ARBA00023015"/>
    </source>
</evidence>
<dbReference type="SUPFAM" id="SSF53850">
    <property type="entry name" value="Periplasmic binding protein-like II"/>
    <property type="match status" value="1"/>
</dbReference>
<evidence type="ECO:0000256" key="1">
    <source>
        <dbReference type="ARBA" id="ARBA00009437"/>
    </source>
</evidence>
<sequence>MRLDSTINLSWLSAFDAAARHLNFTKAAEELGLSQGAVSIQIQKLERHLNASLFERRGRHIVLTDEGYAYHPHVSDALEGLSSVTTRMFSRHGRNTVSIACFSPTFVDHWLCPLIPQMTKDIPEVELNLMVDYQANYARSQRDDLVISYEAGDAATFVPLAEETLIAVCSPSYLEIHKSDWGRGILIEIAGPRPNWPLWRATTGVQAQLDGRVMQVNSLSAAIRLARCGGGVALAARSFVSQDLRSEALVETCPGRYIKGRTHGFDVRQVEGARPVVKKVARWLIERADQSIPDFF</sequence>
<dbReference type="Pfam" id="PF00126">
    <property type="entry name" value="HTH_1"/>
    <property type="match status" value="1"/>
</dbReference>
<dbReference type="SUPFAM" id="SSF46785">
    <property type="entry name" value="Winged helix' DNA-binding domain"/>
    <property type="match status" value="1"/>
</dbReference>
<evidence type="ECO:0000256" key="4">
    <source>
        <dbReference type="ARBA" id="ARBA00023163"/>
    </source>
</evidence>
<dbReference type="InterPro" id="IPR058163">
    <property type="entry name" value="LysR-type_TF_proteobact-type"/>
</dbReference>
<dbReference type="InterPro" id="IPR036390">
    <property type="entry name" value="WH_DNA-bd_sf"/>
</dbReference>
<dbReference type="FunFam" id="1.10.10.10:FF:000001">
    <property type="entry name" value="LysR family transcriptional regulator"/>
    <property type="match status" value="1"/>
</dbReference>
<evidence type="ECO:0000259" key="5">
    <source>
        <dbReference type="PROSITE" id="PS50931"/>
    </source>
</evidence>
<dbReference type="InterPro" id="IPR036388">
    <property type="entry name" value="WH-like_DNA-bd_sf"/>
</dbReference>
<dbReference type="Gene3D" id="3.40.190.10">
    <property type="entry name" value="Periplasmic binding protein-like II"/>
    <property type="match status" value="2"/>
</dbReference>
<keyword evidence="7" id="KW-1185">Reference proteome</keyword>
<dbReference type="Proteomes" id="UP000193077">
    <property type="component" value="Unassembled WGS sequence"/>
</dbReference>
<dbReference type="PROSITE" id="PS50931">
    <property type="entry name" value="HTH_LYSR"/>
    <property type="match status" value="1"/>
</dbReference>
<accession>A0A1Y5T540</accession>
<dbReference type="RefSeq" id="WP_165759817.1">
    <property type="nucleotide sequence ID" value="NZ_FWFO01000002.1"/>
</dbReference>
<organism evidence="6 7">
    <name type="scientific">Falsiruegeria litorea R37</name>
    <dbReference type="NCBI Taxonomy" id="1200284"/>
    <lineage>
        <taxon>Bacteria</taxon>
        <taxon>Pseudomonadati</taxon>
        <taxon>Pseudomonadota</taxon>
        <taxon>Alphaproteobacteria</taxon>
        <taxon>Rhodobacterales</taxon>
        <taxon>Roseobacteraceae</taxon>
        <taxon>Falsiruegeria</taxon>
    </lineage>
</organism>
<name>A0A1Y5T540_9RHOB</name>
<dbReference type="PANTHER" id="PTHR30537:SF5">
    <property type="entry name" value="HTH-TYPE TRANSCRIPTIONAL ACTIVATOR TTDR-RELATED"/>
    <property type="match status" value="1"/>
</dbReference>
<evidence type="ECO:0000313" key="6">
    <source>
        <dbReference type="EMBL" id="SLN52506.1"/>
    </source>
</evidence>
<evidence type="ECO:0000313" key="7">
    <source>
        <dbReference type="Proteomes" id="UP000193077"/>
    </source>
</evidence>
<dbReference type="PRINTS" id="PR00039">
    <property type="entry name" value="HTHLYSR"/>
</dbReference>
<dbReference type="AlphaFoldDB" id="A0A1Y5T540"/>
<dbReference type="InterPro" id="IPR005119">
    <property type="entry name" value="LysR_subst-bd"/>
</dbReference>
<dbReference type="Gene3D" id="1.10.10.10">
    <property type="entry name" value="Winged helix-like DNA-binding domain superfamily/Winged helix DNA-binding domain"/>
    <property type="match status" value="1"/>
</dbReference>
<proteinExistence type="inferred from homology"/>
<reference evidence="6 7" key="1">
    <citation type="submission" date="2017-03" db="EMBL/GenBank/DDBJ databases">
        <authorList>
            <person name="Afonso C.L."/>
            <person name="Miller P.J."/>
            <person name="Scott M.A."/>
            <person name="Spackman E."/>
            <person name="Goraichik I."/>
            <person name="Dimitrov K.M."/>
            <person name="Suarez D.L."/>
            <person name="Swayne D.E."/>
        </authorList>
    </citation>
    <scope>NUCLEOTIDE SEQUENCE [LARGE SCALE GENOMIC DNA]</scope>
    <source>
        <strain evidence="6 7">CECT 7639</strain>
    </source>
</reference>
<protein>
    <submittedName>
        <fullName evidence="6">Glycine cleavage system transcriptional activator</fullName>
    </submittedName>
</protein>
<keyword evidence="2" id="KW-0805">Transcription regulation</keyword>
<feature type="domain" description="HTH lysR-type" evidence="5">
    <location>
        <begin position="7"/>
        <end position="64"/>
    </location>
</feature>
<dbReference type="InterPro" id="IPR000847">
    <property type="entry name" value="LysR_HTH_N"/>
</dbReference>
<evidence type="ECO:0000256" key="3">
    <source>
        <dbReference type="ARBA" id="ARBA00023125"/>
    </source>
</evidence>
<dbReference type="Pfam" id="PF03466">
    <property type="entry name" value="LysR_substrate"/>
    <property type="match status" value="1"/>
</dbReference>
<dbReference type="EMBL" id="FWFO01000002">
    <property type="protein sequence ID" value="SLN52506.1"/>
    <property type="molecule type" value="Genomic_DNA"/>
</dbReference>
<dbReference type="GO" id="GO:0003700">
    <property type="term" value="F:DNA-binding transcription factor activity"/>
    <property type="evidence" value="ECO:0007669"/>
    <property type="project" value="InterPro"/>
</dbReference>
<keyword evidence="3" id="KW-0238">DNA-binding</keyword>
<keyword evidence="4" id="KW-0804">Transcription</keyword>